<evidence type="ECO:0000259" key="2">
    <source>
        <dbReference type="PROSITE" id="PS51925"/>
    </source>
</evidence>
<dbReference type="SMART" id="SM00151">
    <property type="entry name" value="SWIB"/>
    <property type="match status" value="1"/>
</dbReference>
<dbReference type="SUPFAM" id="SSF109715">
    <property type="entry name" value="DEK C-terminal domain"/>
    <property type="match status" value="1"/>
</dbReference>
<sequence length="275" mass="30919">MSLPPEVRARFITIIDSILESADLTTITTKKIRQGIQDQVEYDITPQKNAIRELIGERFDLINAKRNGETTVVPSVETAEAVEPSPQPNGVHHSSAQSSSSPTKREAESDDISDVIDAQPPKKKQKSVIDADAAYAARLQAEEDKMARPTRGGVNRKTAPVKKKKRSKKERVTGSDDSDLEGEDRKQKPKRETGFHKPLNLSQALSNLFDGATQLSRPETTKRIWAYIKANGLQDPSDKRYIICDARMREVFKQDKVHMFTMTKLISQQMYNPDE</sequence>
<dbReference type="Gene3D" id="1.10.10.60">
    <property type="entry name" value="Homeodomain-like"/>
    <property type="match status" value="1"/>
</dbReference>
<dbReference type="OrthoDB" id="10251073at2759"/>
<dbReference type="PANTHER" id="PTHR13844">
    <property type="entry name" value="SWI/SNF-RELATED MATRIX-ASSOCIATED ACTIN-DEPENDENT REGULATOR OF CHROMATIN SUBFAMILY D"/>
    <property type="match status" value="1"/>
</dbReference>
<dbReference type="STRING" id="569365.A0A0D2CKQ3"/>
<proteinExistence type="predicted"/>
<organism evidence="4 5">
    <name type="scientific">Cladophialophora immunda</name>
    <dbReference type="NCBI Taxonomy" id="569365"/>
    <lineage>
        <taxon>Eukaryota</taxon>
        <taxon>Fungi</taxon>
        <taxon>Dikarya</taxon>
        <taxon>Ascomycota</taxon>
        <taxon>Pezizomycotina</taxon>
        <taxon>Eurotiomycetes</taxon>
        <taxon>Chaetothyriomycetidae</taxon>
        <taxon>Chaetothyriales</taxon>
        <taxon>Herpotrichiellaceae</taxon>
        <taxon>Cladophialophora</taxon>
    </lineage>
</organism>
<name>A0A0D2CKQ3_9EURO</name>
<feature type="domain" description="DEK-C" evidence="3">
    <location>
        <begin position="5"/>
        <end position="60"/>
    </location>
</feature>
<dbReference type="Proteomes" id="UP000054466">
    <property type="component" value="Unassembled WGS sequence"/>
</dbReference>
<feature type="region of interest" description="Disordered" evidence="1">
    <location>
        <begin position="141"/>
        <end position="198"/>
    </location>
</feature>
<dbReference type="EMBL" id="KN847042">
    <property type="protein sequence ID" value="KIW30635.1"/>
    <property type="molecule type" value="Genomic_DNA"/>
</dbReference>
<dbReference type="SUPFAM" id="SSF47592">
    <property type="entry name" value="SWIB/MDM2 domain"/>
    <property type="match status" value="1"/>
</dbReference>
<feature type="domain" description="DM2" evidence="2">
    <location>
        <begin position="194"/>
        <end position="272"/>
    </location>
</feature>
<evidence type="ECO:0000256" key="1">
    <source>
        <dbReference type="SAM" id="MobiDB-lite"/>
    </source>
</evidence>
<dbReference type="CDD" id="cd10567">
    <property type="entry name" value="SWIB-MDM2_like"/>
    <property type="match status" value="1"/>
</dbReference>
<dbReference type="InterPro" id="IPR036885">
    <property type="entry name" value="SWIB_MDM2_dom_sf"/>
</dbReference>
<dbReference type="InterPro" id="IPR014876">
    <property type="entry name" value="DEK_C"/>
</dbReference>
<dbReference type="RefSeq" id="XP_016250851.1">
    <property type="nucleotide sequence ID" value="XM_016393332.1"/>
</dbReference>
<feature type="region of interest" description="Disordered" evidence="1">
    <location>
        <begin position="77"/>
        <end position="129"/>
    </location>
</feature>
<dbReference type="GeneID" id="27345557"/>
<dbReference type="PROSITE" id="PS51925">
    <property type="entry name" value="SWIB_MDM2"/>
    <property type="match status" value="1"/>
</dbReference>
<dbReference type="HOGENOM" id="CLU_046065_1_1_1"/>
<dbReference type="AlphaFoldDB" id="A0A0D2CKQ3"/>
<evidence type="ECO:0000313" key="4">
    <source>
        <dbReference type="EMBL" id="KIW30635.1"/>
    </source>
</evidence>
<protein>
    <submittedName>
        <fullName evidence="4">Uncharacterized protein</fullName>
    </submittedName>
</protein>
<feature type="compositionally biased region" description="Basic and acidic residues" evidence="1">
    <location>
        <begin position="183"/>
        <end position="195"/>
    </location>
</feature>
<dbReference type="InterPro" id="IPR003121">
    <property type="entry name" value="SWIB_MDM2_domain"/>
</dbReference>
<keyword evidence="5" id="KW-1185">Reference proteome</keyword>
<accession>A0A0D2CKQ3</accession>
<dbReference type="Pfam" id="PF08766">
    <property type="entry name" value="DEK_C"/>
    <property type="match status" value="1"/>
</dbReference>
<reference evidence="4 5" key="1">
    <citation type="submission" date="2015-01" db="EMBL/GenBank/DDBJ databases">
        <title>The Genome Sequence of Cladophialophora immunda CBS83496.</title>
        <authorList>
            <consortium name="The Broad Institute Genomics Platform"/>
            <person name="Cuomo C."/>
            <person name="de Hoog S."/>
            <person name="Gorbushina A."/>
            <person name="Stielow B."/>
            <person name="Teixiera M."/>
            <person name="Abouelleil A."/>
            <person name="Chapman S.B."/>
            <person name="Priest M."/>
            <person name="Young S.K."/>
            <person name="Wortman J."/>
            <person name="Nusbaum C."/>
            <person name="Birren B."/>
        </authorList>
    </citation>
    <scope>NUCLEOTIDE SEQUENCE [LARGE SCALE GENOMIC DNA]</scope>
    <source>
        <strain evidence="4 5">CBS 83496</strain>
    </source>
</reference>
<dbReference type="PROSITE" id="PS51998">
    <property type="entry name" value="DEK_C"/>
    <property type="match status" value="1"/>
</dbReference>
<evidence type="ECO:0000259" key="3">
    <source>
        <dbReference type="PROSITE" id="PS51998"/>
    </source>
</evidence>
<dbReference type="Gene3D" id="1.10.245.10">
    <property type="entry name" value="SWIB/MDM2 domain"/>
    <property type="match status" value="1"/>
</dbReference>
<evidence type="ECO:0000313" key="5">
    <source>
        <dbReference type="Proteomes" id="UP000054466"/>
    </source>
</evidence>
<dbReference type="VEuPathDB" id="FungiDB:PV07_06363"/>
<dbReference type="InterPro" id="IPR019835">
    <property type="entry name" value="SWIB_domain"/>
</dbReference>
<feature type="compositionally biased region" description="Basic residues" evidence="1">
    <location>
        <begin position="159"/>
        <end position="169"/>
    </location>
</feature>
<dbReference type="Pfam" id="PF02201">
    <property type="entry name" value="SWIB"/>
    <property type="match status" value="1"/>
</dbReference>
<gene>
    <name evidence="4" type="ORF">PV07_06363</name>
</gene>